<dbReference type="AlphaFoldDB" id="A0A2C5ZLT3"/>
<organism evidence="2 3">
    <name type="scientific">Ophiocordyceps australis</name>
    <dbReference type="NCBI Taxonomy" id="1399860"/>
    <lineage>
        <taxon>Eukaryota</taxon>
        <taxon>Fungi</taxon>
        <taxon>Dikarya</taxon>
        <taxon>Ascomycota</taxon>
        <taxon>Pezizomycotina</taxon>
        <taxon>Sordariomycetes</taxon>
        <taxon>Hypocreomycetidae</taxon>
        <taxon>Hypocreales</taxon>
        <taxon>Ophiocordycipitaceae</taxon>
        <taxon>Ophiocordyceps</taxon>
    </lineage>
</organism>
<feature type="compositionally biased region" description="Polar residues" evidence="1">
    <location>
        <begin position="80"/>
        <end position="93"/>
    </location>
</feature>
<proteinExistence type="predicted"/>
<evidence type="ECO:0000313" key="2">
    <source>
        <dbReference type="EMBL" id="PHH82945.1"/>
    </source>
</evidence>
<gene>
    <name evidence="2" type="ORF">CDD82_4268</name>
</gene>
<evidence type="ECO:0000313" key="3">
    <source>
        <dbReference type="Proteomes" id="UP000224854"/>
    </source>
</evidence>
<feature type="compositionally biased region" description="Polar residues" evidence="1">
    <location>
        <begin position="54"/>
        <end position="72"/>
    </location>
</feature>
<dbReference type="Proteomes" id="UP000224854">
    <property type="component" value="Unassembled WGS sequence"/>
</dbReference>
<accession>A0A2C5ZLT3</accession>
<dbReference type="EMBL" id="NJEU01000035">
    <property type="protein sequence ID" value="PHH82945.1"/>
    <property type="molecule type" value="Genomic_DNA"/>
</dbReference>
<comment type="caution">
    <text evidence="2">The sequence shown here is derived from an EMBL/GenBank/DDBJ whole genome shotgun (WGS) entry which is preliminary data.</text>
</comment>
<name>A0A2C5ZLT3_9HYPO</name>
<feature type="region of interest" description="Disordered" evidence="1">
    <location>
        <begin position="53"/>
        <end position="95"/>
    </location>
</feature>
<keyword evidence="3" id="KW-1185">Reference proteome</keyword>
<reference evidence="2 3" key="1">
    <citation type="submission" date="2017-06" db="EMBL/GenBank/DDBJ databases">
        <title>Ant-infecting Ophiocordyceps genomes reveal a high diversity of potential behavioral manipulation genes and a possible major role for enterotoxins.</title>
        <authorList>
            <person name="De Bekker C."/>
            <person name="Evans H.C."/>
            <person name="Brachmann A."/>
            <person name="Hughes D.P."/>
        </authorList>
    </citation>
    <scope>NUCLEOTIDE SEQUENCE [LARGE SCALE GENOMIC DNA]</scope>
    <source>
        <strain evidence="2 3">1348a</strain>
    </source>
</reference>
<protein>
    <submittedName>
        <fullName evidence="2">Uncharacterized protein</fullName>
    </submittedName>
</protein>
<evidence type="ECO:0000256" key="1">
    <source>
        <dbReference type="SAM" id="MobiDB-lite"/>
    </source>
</evidence>
<sequence>MMIYSERDMDGHEAFANKSGYRHSAPQQVWMQTRRTMADAYWSHVVRQVAAVHSQRSTPALANPGPTRSSRLFQPGVKQHATQRPDSPGSASSFGAGHTLCSVAELTLVHGGA</sequence>